<sequence length="426" mass="47373">MPTTRSSTFSAPEGATEKTTNGNKRKANTSALKAPAKRSKKATGPEPNLQKNQPEDEPTVATQVQISLRSSTWEPPVLVPAELMFSFDDARRHLIQADDRFEELFNRMQCKPYQQLESLHPFRALVTSILGQQISWLAARSVVYRFTRLYDPSMPEKPDDYNEYKAPTSFFPSPQQVCSTDIPTLRSAGLSGRKAEYVRDLANRFADGRLSTEKLIQANDEELAEMLIEVKGIGRWTVDMFAIFSLRRPDILPVGDLGVQRGVLRWFLALHHPTYNFALSPEKIDANSDDKAEGKSNKEKKGAKKAISPDSEDEDADDELPSVAADSSAVPPAASSNDIKQEEVSAFPPTFTPSIREALHKPPKDQAPPPLPAGLTAAILKSRLDGKKKIKGALLTPQEMEDLTESWKPYRSLGVYYMWSLAEAKV</sequence>
<name>A0ACD3BC84_9AGAR</name>
<keyword evidence="2" id="KW-1185">Reference proteome</keyword>
<protein>
    <submittedName>
        <fullName evidence="1">DNA glycosylase</fullName>
    </submittedName>
</protein>
<gene>
    <name evidence="1" type="ORF">BDN72DRAFT_832334</name>
</gene>
<accession>A0ACD3BC84</accession>
<dbReference type="EMBL" id="ML208263">
    <property type="protein sequence ID" value="TFK75455.1"/>
    <property type="molecule type" value="Genomic_DNA"/>
</dbReference>
<evidence type="ECO:0000313" key="2">
    <source>
        <dbReference type="Proteomes" id="UP000308600"/>
    </source>
</evidence>
<reference evidence="1 2" key="1">
    <citation type="journal article" date="2019" name="Nat. Ecol. Evol.">
        <title>Megaphylogeny resolves global patterns of mushroom evolution.</title>
        <authorList>
            <person name="Varga T."/>
            <person name="Krizsan K."/>
            <person name="Foldi C."/>
            <person name="Dima B."/>
            <person name="Sanchez-Garcia M."/>
            <person name="Sanchez-Ramirez S."/>
            <person name="Szollosi G.J."/>
            <person name="Szarkandi J.G."/>
            <person name="Papp V."/>
            <person name="Albert L."/>
            <person name="Andreopoulos W."/>
            <person name="Angelini C."/>
            <person name="Antonin V."/>
            <person name="Barry K.W."/>
            <person name="Bougher N.L."/>
            <person name="Buchanan P."/>
            <person name="Buyck B."/>
            <person name="Bense V."/>
            <person name="Catcheside P."/>
            <person name="Chovatia M."/>
            <person name="Cooper J."/>
            <person name="Damon W."/>
            <person name="Desjardin D."/>
            <person name="Finy P."/>
            <person name="Geml J."/>
            <person name="Haridas S."/>
            <person name="Hughes K."/>
            <person name="Justo A."/>
            <person name="Karasinski D."/>
            <person name="Kautmanova I."/>
            <person name="Kiss B."/>
            <person name="Kocsube S."/>
            <person name="Kotiranta H."/>
            <person name="LaButti K.M."/>
            <person name="Lechner B.E."/>
            <person name="Liimatainen K."/>
            <person name="Lipzen A."/>
            <person name="Lukacs Z."/>
            <person name="Mihaltcheva S."/>
            <person name="Morgado L.N."/>
            <person name="Niskanen T."/>
            <person name="Noordeloos M.E."/>
            <person name="Ohm R.A."/>
            <person name="Ortiz-Santana B."/>
            <person name="Ovrebo C."/>
            <person name="Racz N."/>
            <person name="Riley R."/>
            <person name="Savchenko A."/>
            <person name="Shiryaev A."/>
            <person name="Soop K."/>
            <person name="Spirin V."/>
            <person name="Szebenyi C."/>
            <person name="Tomsovsky M."/>
            <person name="Tulloss R.E."/>
            <person name="Uehling J."/>
            <person name="Grigoriev I.V."/>
            <person name="Vagvolgyi C."/>
            <person name="Papp T."/>
            <person name="Martin F.M."/>
            <person name="Miettinen O."/>
            <person name="Hibbett D.S."/>
            <person name="Nagy L.G."/>
        </authorList>
    </citation>
    <scope>NUCLEOTIDE SEQUENCE [LARGE SCALE GENOMIC DNA]</scope>
    <source>
        <strain evidence="1 2">NL-1719</strain>
    </source>
</reference>
<proteinExistence type="predicted"/>
<evidence type="ECO:0000313" key="1">
    <source>
        <dbReference type="EMBL" id="TFK75455.1"/>
    </source>
</evidence>
<dbReference type="Proteomes" id="UP000308600">
    <property type="component" value="Unassembled WGS sequence"/>
</dbReference>
<organism evidence="1 2">
    <name type="scientific">Pluteus cervinus</name>
    <dbReference type="NCBI Taxonomy" id="181527"/>
    <lineage>
        <taxon>Eukaryota</taxon>
        <taxon>Fungi</taxon>
        <taxon>Dikarya</taxon>
        <taxon>Basidiomycota</taxon>
        <taxon>Agaricomycotina</taxon>
        <taxon>Agaricomycetes</taxon>
        <taxon>Agaricomycetidae</taxon>
        <taxon>Agaricales</taxon>
        <taxon>Pluteineae</taxon>
        <taxon>Pluteaceae</taxon>
        <taxon>Pluteus</taxon>
    </lineage>
</organism>